<dbReference type="Proteomes" id="UP000266841">
    <property type="component" value="Unassembled WGS sequence"/>
</dbReference>
<reference evidence="3 4" key="1">
    <citation type="journal article" date="2012" name="Genome Biol.">
        <title>Genome and low-iron response of an oceanic diatom adapted to chronic iron limitation.</title>
        <authorList>
            <person name="Lommer M."/>
            <person name="Specht M."/>
            <person name="Roy A.S."/>
            <person name="Kraemer L."/>
            <person name="Andreson R."/>
            <person name="Gutowska M.A."/>
            <person name="Wolf J."/>
            <person name="Bergner S.V."/>
            <person name="Schilhabel M.B."/>
            <person name="Klostermeier U.C."/>
            <person name="Beiko R.G."/>
            <person name="Rosenstiel P."/>
            <person name="Hippler M."/>
            <person name="Laroche J."/>
        </authorList>
    </citation>
    <scope>NUCLEOTIDE SEQUENCE [LARGE SCALE GENOMIC DNA]</scope>
    <source>
        <strain evidence="3 4">CCMP1005</strain>
    </source>
</reference>
<evidence type="ECO:0000259" key="2">
    <source>
        <dbReference type="Pfam" id="PF26188"/>
    </source>
</evidence>
<feature type="non-terminal residue" evidence="3">
    <location>
        <position position="445"/>
    </location>
</feature>
<feature type="domain" description="RNA-editing substrate-binding complex 6 protein" evidence="2">
    <location>
        <begin position="293"/>
        <end position="438"/>
    </location>
</feature>
<gene>
    <name evidence="3" type="ORF">THAOC_00981</name>
</gene>
<dbReference type="eggNOG" id="ENOG502S73B">
    <property type="taxonomic scope" value="Eukaryota"/>
</dbReference>
<sequence>MAFVEFQNADGMNAACADLIAEKAEDGEEKKESGEGDEAKPEGGEAPRPKTTLELKGSALRISRKKPPKGRGRGRGRGRGTIRRSGPVFQTCGNIVELVDLAYCNLDSMFNRDIAAFWSALPRLLQKRGAKDPDLEEKLMSVLDTTCDRMHSFQYRDLAQTSLGIAKTVSFSRGKQQYRADDPRQIIRGLLLSESQFMPIFDSIASSTVVMLDKFDARHLSNLIYSFGLVERNPDIEGETLFNVFGKTAVKILHTFKPQELSNMLWAFVKVDAKNSRLFQETGGVISGMDLDSFKPQDFAIILWSFAKSGKADSKLFQALGNHIVTRSLNDFWPQDVSNIVWAYATAGESHPELFKNIGNHAAELDMDSFNPQNLSIIAWAFASAGVPHPELFRKMGARVAGLKSLDLFKPQDLSNTAWSFATARVSHPELLRKIGDHVAGRISL</sequence>
<dbReference type="Pfam" id="PF26188">
    <property type="entry name" value="RESC6"/>
    <property type="match status" value="1"/>
</dbReference>
<evidence type="ECO:0000313" key="4">
    <source>
        <dbReference type="Proteomes" id="UP000266841"/>
    </source>
</evidence>
<dbReference type="GO" id="GO:0003723">
    <property type="term" value="F:RNA binding"/>
    <property type="evidence" value="ECO:0007669"/>
    <property type="project" value="TreeGrafter"/>
</dbReference>
<organism evidence="3 4">
    <name type="scientific">Thalassiosira oceanica</name>
    <name type="common">Marine diatom</name>
    <dbReference type="NCBI Taxonomy" id="159749"/>
    <lineage>
        <taxon>Eukaryota</taxon>
        <taxon>Sar</taxon>
        <taxon>Stramenopiles</taxon>
        <taxon>Ochrophyta</taxon>
        <taxon>Bacillariophyta</taxon>
        <taxon>Coscinodiscophyceae</taxon>
        <taxon>Thalassiosirophycidae</taxon>
        <taxon>Thalassiosirales</taxon>
        <taxon>Thalassiosiraceae</taxon>
        <taxon>Thalassiosira</taxon>
    </lineage>
</organism>
<dbReference type="InterPro" id="IPR050870">
    <property type="entry name" value="FAST_kinase"/>
</dbReference>
<dbReference type="AlphaFoldDB" id="K0TJD0"/>
<keyword evidence="4" id="KW-1185">Reference proteome</keyword>
<feature type="compositionally biased region" description="Basic and acidic residues" evidence="1">
    <location>
        <begin position="20"/>
        <end position="53"/>
    </location>
</feature>
<name>K0TJD0_THAOC</name>
<dbReference type="PANTHER" id="PTHR21228:SF40">
    <property type="entry name" value="LD45607P"/>
    <property type="match status" value="1"/>
</dbReference>
<comment type="caution">
    <text evidence="3">The sequence shown here is derived from an EMBL/GenBank/DDBJ whole genome shotgun (WGS) entry which is preliminary data.</text>
</comment>
<dbReference type="OrthoDB" id="2019031at2759"/>
<dbReference type="GO" id="GO:0000963">
    <property type="term" value="P:mitochondrial RNA processing"/>
    <property type="evidence" value="ECO:0007669"/>
    <property type="project" value="TreeGrafter"/>
</dbReference>
<proteinExistence type="predicted"/>
<dbReference type="InterPro" id="IPR058917">
    <property type="entry name" value="RESC6_dom"/>
</dbReference>
<protein>
    <recommendedName>
        <fullName evidence="2">RNA-editing substrate-binding complex 6 protein domain-containing protein</fullName>
    </recommendedName>
</protein>
<evidence type="ECO:0000313" key="3">
    <source>
        <dbReference type="EMBL" id="EJK77204.1"/>
    </source>
</evidence>
<dbReference type="EMBL" id="AGNL01001186">
    <property type="protein sequence ID" value="EJK77204.1"/>
    <property type="molecule type" value="Genomic_DNA"/>
</dbReference>
<dbReference type="GO" id="GO:0035770">
    <property type="term" value="C:ribonucleoprotein granule"/>
    <property type="evidence" value="ECO:0007669"/>
    <property type="project" value="TreeGrafter"/>
</dbReference>
<dbReference type="PANTHER" id="PTHR21228">
    <property type="entry name" value="FAST LEU-RICH DOMAIN-CONTAINING"/>
    <property type="match status" value="1"/>
</dbReference>
<dbReference type="GO" id="GO:0044528">
    <property type="term" value="P:regulation of mitochondrial mRNA stability"/>
    <property type="evidence" value="ECO:0007669"/>
    <property type="project" value="TreeGrafter"/>
</dbReference>
<feature type="compositionally biased region" description="Basic residues" evidence="1">
    <location>
        <begin position="62"/>
        <end position="82"/>
    </location>
</feature>
<accession>K0TJD0</accession>
<feature type="region of interest" description="Disordered" evidence="1">
    <location>
        <begin position="19"/>
        <end position="84"/>
    </location>
</feature>
<evidence type="ECO:0000256" key="1">
    <source>
        <dbReference type="SAM" id="MobiDB-lite"/>
    </source>
</evidence>
<dbReference type="GO" id="GO:0005759">
    <property type="term" value="C:mitochondrial matrix"/>
    <property type="evidence" value="ECO:0007669"/>
    <property type="project" value="TreeGrafter"/>
</dbReference>